<feature type="domain" description="DDH" evidence="1">
    <location>
        <begin position="16"/>
        <end position="155"/>
    </location>
</feature>
<dbReference type="PANTHER" id="PTHR47618:SF1">
    <property type="entry name" value="BIFUNCTIONAL OLIGORIBONUCLEASE AND PAP PHOSPHATASE NRNA"/>
    <property type="match status" value="1"/>
</dbReference>
<dbReference type="RefSeq" id="WP_103895296.1">
    <property type="nucleotide sequence ID" value="NZ_FNUK01000002.1"/>
</dbReference>
<accession>A0A1H5S621</accession>
<dbReference type="InterPro" id="IPR051319">
    <property type="entry name" value="Oligoribo/pAp-PDE_c-di-AMP_PDE"/>
</dbReference>
<evidence type="ECO:0000259" key="1">
    <source>
        <dbReference type="Pfam" id="PF01368"/>
    </source>
</evidence>
<reference evidence="4" key="1">
    <citation type="submission" date="2016-10" db="EMBL/GenBank/DDBJ databases">
        <authorList>
            <person name="Varghese N."/>
            <person name="Submissions S."/>
        </authorList>
    </citation>
    <scope>NUCLEOTIDE SEQUENCE [LARGE SCALE GENOMIC DNA]</scope>
    <source>
        <strain evidence="4">DSM 5463</strain>
    </source>
</reference>
<name>A0A1H5S621_9CLOT</name>
<dbReference type="Pfam" id="PF01368">
    <property type="entry name" value="DHH"/>
    <property type="match status" value="1"/>
</dbReference>
<evidence type="ECO:0000259" key="2">
    <source>
        <dbReference type="Pfam" id="PF02272"/>
    </source>
</evidence>
<dbReference type="Gene3D" id="3.10.310.30">
    <property type="match status" value="1"/>
</dbReference>
<sequence length="318" mass="35663">MILTKIGSIIKQNDNFAIISHFSPDGDAIGSSLALYNMLIENGKSVDIYNQDEVPKRLKFLPYSNYIKNQLLDKKYECVFVLDCGDKDRIGNLVDIFNKTNLIVNIDHHISNTLFADINYVDSNASSVGEIIYNLLKINGFEISKNTAMCLYTSIVSDTGGLKYSNTTSMTLNIAGDLINTGINFTEINRILFNTMTKSQLKLLSKVISTLELYKNDSIAIMHVNKQMLEECGANEDDASDMVNYARDIDTVELGIFIKEVDTNKFKVSLRSKNKVDVRLIAEKFNGGGHVRAAGFTIEGDFETVKKNILEVVSKYWK</sequence>
<dbReference type="Gene3D" id="3.90.1640.10">
    <property type="entry name" value="inorganic pyrophosphatase (n-terminal core)"/>
    <property type="match status" value="1"/>
</dbReference>
<dbReference type="SUPFAM" id="SSF64182">
    <property type="entry name" value="DHH phosphoesterases"/>
    <property type="match status" value="1"/>
</dbReference>
<evidence type="ECO:0000313" key="4">
    <source>
        <dbReference type="Proteomes" id="UP000242850"/>
    </source>
</evidence>
<dbReference type="EMBL" id="FNUK01000002">
    <property type="protein sequence ID" value="SEF45824.1"/>
    <property type="molecule type" value="Genomic_DNA"/>
</dbReference>
<dbReference type="InterPro" id="IPR001667">
    <property type="entry name" value="DDH_dom"/>
</dbReference>
<evidence type="ECO:0000313" key="3">
    <source>
        <dbReference type="EMBL" id="SEF45824.1"/>
    </source>
</evidence>
<dbReference type="InterPro" id="IPR003156">
    <property type="entry name" value="DHHA1_dom"/>
</dbReference>
<organism evidence="3 4">
    <name type="scientific">Caloramator fervidus</name>
    <dbReference type="NCBI Taxonomy" id="29344"/>
    <lineage>
        <taxon>Bacteria</taxon>
        <taxon>Bacillati</taxon>
        <taxon>Bacillota</taxon>
        <taxon>Clostridia</taxon>
        <taxon>Eubacteriales</taxon>
        <taxon>Clostridiaceae</taxon>
        <taxon>Caloramator</taxon>
    </lineage>
</organism>
<dbReference type="InterPro" id="IPR038763">
    <property type="entry name" value="DHH_sf"/>
</dbReference>
<feature type="domain" description="DHHA1" evidence="2">
    <location>
        <begin position="231"/>
        <end position="315"/>
    </location>
</feature>
<gene>
    <name evidence="3" type="ORF">SAMN05660865_00274</name>
</gene>
<protein>
    <submittedName>
        <fullName evidence="3">Phosphoesterase RecJ domain-containing protein</fullName>
    </submittedName>
</protein>
<dbReference type="GO" id="GO:0003676">
    <property type="term" value="F:nucleic acid binding"/>
    <property type="evidence" value="ECO:0007669"/>
    <property type="project" value="InterPro"/>
</dbReference>
<proteinExistence type="predicted"/>
<dbReference type="OrthoDB" id="9803668at2"/>
<dbReference type="Proteomes" id="UP000242850">
    <property type="component" value="Unassembled WGS sequence"/>
</dbReference>
<keyword evidence="4" id="KW-1185">Reference proteome</keyword>
<dbReference type="Pfam" id="PF02272">
    <property type="entry name" value="DHHA1"/>
    <property type="match status" value="1"/>
</dbReference>
<dbReference type="AlphaFoldDB" id="A0A1H5S621"/>
<dbReference type="PANTHER" id="PTHR47618">
    <property type="entry name" value="BIFUNCTIONAL OLIGORIBONUCLEASE AND PAP PHOSPHATASE NRNA"/>
    <property type="match status" value="1"/>
</dbReference>